<dbReference type="GO" id="GO:0003677">
    <property type="term" value="F:DNA binding"/>
    <property type="evidence" value="ECO:0007669"/>
    <property type="project" value="InterPro"/>
</dbReference>
<dbReference type="RefSeq" id="WP_095326980.1">
    <property type="nucleotide sequence ID" value="NZ_NPBS01000018.1"/>
</dbReference>
<gene>
    <name evidence="4" type="ORF">CHH61_04160</name>
    <name evidence="3" type="ORF">CHH72_16515</name>
</gene>
<dbReference type="Proteomes" id="UP000216133">
    <property type="component" value="Unassembled WGS sequence"/>
</dbReference>
<dbReference type="InterPro" id="IPR010982">
    <property type="entry name" value="Lambda_DNA-bd_dom_sf"/>
</dbReference>
<protein>
    <recommendedName>
        <fullName evidence="2">HTH cro/C1-type domain-containing protein</fullName>
    </recommendedName>
</protein>
<evidence type="ECO:0000313" key="3">
    <source>
        <dbReference type="EMBL" id="PAE87732.1"/>
    </source>
</evidence>
<dbReference type="AlphaFoldDB" id="A0A268NW50"/>
<dbReference type="Pfam" id="PF01381">
    <property type="entry name" value="HTH_3"/>
    <property type="match status" value="1"/>
</dbReference>
<evidence type="ECO:0000313" key="6">
    <source>
        <dbReference type="Proteomes" id="UP000216207"/>
    </source>
</evidence>
<feature type="region of interest" description="Disordered" evidence="1">
    <location>
        <begin position="168"/>
        <end position="200"/>
    </location>
</feature>
<proteinExistence type="predicted"/>
<feature type="domain" description="HTH cro/C1-type" evidence="2">
    <location>
        <begin position="8"/>
        <end position="62"/>
    </location>
</feature>
<comment type="caution">
    <text evidence="3">The sequence shown here is derived from an EMBL/GenBank/DDBJ whole genome shotgun (WGS) entry which is preliminary data.</text>
</comment>
<dbReference type="PROSITE" id="PS50943">
    <property type="entry name" value="HTH_CROC1"/>
    <property type="match status" value="2"/>
</dbReference>
<feature type="domain" description="HTH cro/C1-type" evidence="2">
    <location>
        <begin position="101"/>
        <end position="155"/>
    </location>
</feature>
<dbReference type="Proteomes" id="UP000216207">
    <property type="component" value="Unassembled WGS sequence"/>
</dbReference>
<evidence type="ECO:0000313" key="4">
    <source>
        <dbReference type="EMBL" id="PAF27330.1"/>
    </source>
</evidence>
<evidence type="ECO:0000259" key="2">
    <source>
        <dbReference type="PROSITE" id="PS50943"/>
    </source>
</evidence>
<dbReference type="InterPro" id="IPR001387">
    <property type="entry name" value="Cro/C1-type_HTH"/>
</dbReference>
<dbReference type="CDD" id="cd00093">
    <property type="entry name" value="HTH_XRE"/>
    <property type="match status" value="1"/>
</dbReference>
<name>A0A268NW50_SHOCL</name>
<reference evidence="5 6" key="1">
    <citation type="submission" date="2017-07" db="EMBL/GenBank/DDBJ databases">
        <title>Isolation and whole genome analysis of endospore-forming bacteria from heroin.</title>
        <authorList>
            <person name="Kalinowski J."/>
            <person name="Ahrens B."/>
            <person name="Al-Dilaimi A."/>
            <person name="Winkler A."/>
            <person name="Wibberg D."/>
            <person name="Schleenbecker U."/>
            <person name="Ruckert C."/>
            <person name="Wolfel R."/>
            <person name="Grass G."/>
        </authorList>
    </citation>
    <scope>NUCLEOTIDE SEQUENCE [LARGE SCALE GENOMIC DNA]</scope>
    <source>
        <strain evidence="4 5">7523-2</strain>
        <strain evidence="3 6">7539</strain>
    </source>
</reference>
<evidence type="ECO:0000313" key="5">
    <source>
        <dbReference type="Proteomes" id="UP000216133"/>
    </source>
</evidence>
<dbReference type="Gene3D" id="1.10.260.40">
    <property type="entry name" value="lambda repressor-like DNA-binding domains"/>
    <property type="match status" value="1"/>
</dbReference>
<organism evidence="3 6">
    <name type="scientific">Shouchella clausii</name>
    <name type="common">Alkalihalobacillus clausii</name>
    <dbReference type="NCBI Taxonomy" id="79880"/>
    <lineage>
        <taxon>Bacteria</taxon>
        <taxon>Bacillati</taxon>
        <taxon>Bacillota</taxon>
        <taxon>Bacilli</taxon>
        <taxon>Bacillales</taxon>
        <taxon>Bacillaceae</taxon>
        <taxon>Shouchella</taxon>
    </lineage>
</organism>
<sequence>MTLERITLYDMRMASGKSGAAIARLCGTTYRSLRYWETGTAIPNIVNTHDLLQIYGYSFYELDLTTFYAKQPNRGEKQKRIDEAAAQKKKFAIPPPRILSLYEMRRTSGYSGRTVARICGATYRSLRNWETGSSIPNVINIDDLLQIYGYSFHKLDLTPFYTTFGARRKKQKELDAQTDNPLRDRRLFEQGVEPSNKSRQ</sequence>
<dbReference type="EMBL" id="NPCC01000029">
    <property type="protein sequence ID" value="PAE87732.1"/>
    <property type="molecule type" value="Genomic_DNA"/>
</dbReference>
<accession>A0A268NW50</accession>
<dbReference type="SMART" id="SM00530">
    <property type="entry name" value="HTH_XRE"/>
    <property type="match status" value="2"/>
</dbReference>
<dbReference type="SUPFAM" id="SSF47413">
    <property type="entry name" value="lambda repressor-like DNA-binding domains"/>
    <property type="match status" value="2"/>
</dbReference>
<evidence type="ECO:0000256" key="1">
    <source>
        <dbReference type="SAM" id="MobiDB-lite"/>
    </source>
</evidence>
<dbReference type="EMBL" id="NPBS01000018">
    <property type="protein sequence ID" value="PAF27330.1"/>
    <property type="molecule type" value="Genomic_DNA"/>
</dbReference>